<reference evidence="3" key="1">
    <citation type="journal article" date="2020" name="Stud. Mycol.">
        <title>101 Dothideomycetes genomes: a test case for predicting lifestyles and emergence of pathogens.</title>
        <authorList>
            <person name="Haridas S."/>
            <person name="Albert R."/>
            <person name="Binder M."/>
            <person name="Bloem J."/>
            <person name="Labutti K."/>
            <person name="Salamov A."/>
            <person name="Andreopoulos B."/>
            <person name="Baker S."/>
            <person name="Barry K."/>
            <person name="Bills G."/>
            <person name="Bluhm B."/>
            <person name="Cannon C."/>
            <person name="Castanera R."/>
            <person name="Culley D."/>
            <person name="Daum C."/>
            <person name="Ezra D."/>
            <person name="Gonzalez J."/>
            <person name="Henrissat B."/>
            <person name="Kuo A."/>
            <person name="Liang C."/>
            <person name="Lipzen A."/>
            <person name="Lutzoni F."/>
            <person name="Magnuson J."/>
            <person name="Mondo S."/>
            <person name="Nolan M."/>
            <person name="Ohm R."/>
            <person name="Pangilinan J."/>
            <person name="Park H.-J."/>
            <person name="Ramirez L."/>
            <person name="Alfaro M."/>
            <person name="Sun H."/>
            <person name="Tritt A."/>
            <person name="Yoshinaga Y."/>
            <person name="Zwiers L.-H."/>
            <person name="Turgeon B."/>
            <person name="Goodwin S."/>
            <person name="Spatafora J."/>
            <person name="Crous P."/>
            <person name="Grigoriev I."/>
        </authorList>
    </citation>
    <scope>NUCLEOTIDE SEQUENCE</scope>
    <source>
        <strain evidence="3">CBS 133067</strain>
    </source>
</reference>
<dbReference type="SUPFAM" id="SSF53474">
    <property type="entry name" value="alpha/beta-Hydrolases"/>
    <property type="match status" value="1"/>
</dbReference>
<gene>
    <name evidence="3" type="ORF">NA57DRAFT_45720</name>
</gene>
<dbReference type="AlphaFoldDB" id="A0A9P4I6N7"/>
<dbReference type="OrthoDB" id="408631at2759"/>
<dbReference type="EMBL" id="ML978133">
    <property type="protein sequence ID" value="KAF2094889.1"/>
    <property type="molecule type" value="Genomic_DNA"/>
</dbReference>
<feature type="domain" description="Alpha/beta hydrolase fold-3" evidence="2">
    <location>
        <begin position="95"/>
        <end position="304"/>
    </location>
</feature>
<dbReference type="PANTHER" id="PTHR48081">
    <property type="entry name" value="AB HYDROLASE SUPERFAMILY PROTEIN C4A8.06C"/>
    <property type="match status" value="1"/>
</dbReference>
<evidence type="ECO:0000259" key="2">
    <source>
        <dbReference type="Pfam" id="PF07859"/>
    </source>
</evidence>
<organism evidence="3 4">
    <name type="scientific">Rhizodiscina lignyota</name>
    <dbReference type="NCBI Taxonomy" id="1504668"/>
    <lineage>
        <taxon>Eukaryota</taxon>
        <taxon>Fungi</taxon>
        <taxon>Dikarya</taxon>
        <taxon>Ascomycota</taxon>
        <taxon>Pezizomycotina</taxon>
        <taxon>Dothideomycetes</taxon>
        <taxon>Pleosporomycetidae</taxon>
        <taxon>Aulographales</taxon>
        <taxon>Rhizodiscinaceae</taxon>
        <taxon>Rhizodiscina</taxon>
    </lineage>
</organism>
<dbReference type="PANTHER" id="PTHR48081:SF8">
    <property type="entry name" value="ALPHA_BETA HYDROLASE FOLD-3 DOMAIN-CONTAINING PROTEIN-RELATED"/>
    <property type="match status" value="1"/>
</dbReference>
<protein>
    <submittedName>
        <fullName evidence="3">Carboxylesterase</fullName>
    </submittedName>
</protein>
<proteinExistence type="predicted"/>
<evidence type="ECO:0000256" key="1">
    <source>
        <dbReference type="ARBA" id="ARBA00022801"/>
    </source>
</evidence>
<keyword evidence="1" id="KW-0378">Hydrolase</keyword>
<dbReference type="Gene3D" id="3.40.50.1820">
    <property type="entry name" value="alpha/beta hydrolase"/>
    <property type="match status" value="1"/>
</dbReference>
<keyword evidence="4" id="KW-1185">Reference proteome</keyword>
<dbReference type="Pfam" id="PF07859">
    <property type="entry name" value="Abhydrolase_3"/>
    <property type="match status" value="1"/>
</dbReference>
<dbReference type="InterPro" id="IPR029058">
    <property type="entry name" value="AB_hydrolase_fold"/>
</dbReference>
<dbReference type="Proteomes" id="UP000799772">
    <property type="component" value="Unassembled WGS sequence"/>
</dbReference>
<sequence>MAPLTIETPHVAAEVLEQRNSLLDKFEKGSSQQPQVLRDADAAAYRKMRAEGTNGFVPPRFLPEAENITIRTRDEQEMKLRIVRPTSGKSHGCFLHFHAGSLVFGSAAGQDFYLARLANDLGLTAVSVDYRLAPEYPFPKSQEDSVDAALFALSSAGIEKLGGPLRLLVGESAGAYLAVRVALSLRDHHNVPVAHKLAGLICSYGTYDLSYTPSLLSHTRNIIVNRENLQLCTEAAFPKLSTMDRRDAKYSPLYADLRNMPPALFLCGTEDPFIDDNVFMASKWSLVGNHAELKLIPGAGHAFTLIPAGEVQNAGLSEIVKFAKALLLL</sequence>
<evidence type="ECO:0000313" key="4">
    <source>
        <dbReference type="Proteomes" id="UP000799772"/>
    </source>
</evidence>
<dbReference type="InterPro" id="IPR050300">
    <property type="entry name" value="GDXG_lipolytic_enzyme"/>
</dbReference>
<dbReference type="GO" id="GO:0016787">
    <property type="term" value="F:hydrolase activity"/>
    <property type="evidence" value="ECO:0007669"/>
    <property type="project" value="UniProtKB-KW"/>
</dbReference>
<name>A0A9P4I6N7_9PEZI</name>
<evidence type="ECO:0000313" key="3">
    <source>
        <dbReference type="EMBL" id="KAF2094889.1"/>
    </source>
</evidence>
<comment type="caution">
    <text evidence="3">The sequence shown here is derived from an EMBL/GenBank/DDBJ whole genome shotgun (WGS) entry which is preliminary data.</text>
</comment>
<dbReference type="InterPro" id="IPR013094">
    <property type="entry name" value="AB_hydrolase_3"/>
</dbReference>
<accession>A0A9P4I6N7</accession>